<dbReference type="SUPFAM" id="SSF55729">
    <property type="entry name" value="Acyl-CoA N-acyltransferases (Nat)"/>
    <property type="match status" value="1"/>
</dbReference>
<dbReference type="CDD" id="cd04301">
    <property type="entry name" value="NAT_SF"/>
    <property type="match status" value="1"/>
</dbReference>
<accession>A0A239G1F9</accession>
<dbReference type="PANTHER" id="PTHR43420">
    <property type="entry name" value="ACETYLTRANSFERASE"/>
    <property type="match status" value="1"/>
</dbReference>
<feature type="domain" description="N-acetyltransferase" evidence="6">
    <location>
        <begin position="15"/>
        <end position="161"/>
    </location>
</feature>
<evidence type="ECO:0000256" key="2">
    <source>
        <dbReference type="ARBA" id="ARBA00022490"/>
    </source>
</evidence>
<organism evidence="7 8">
    <name type="scientific">Noviherbaspirillum humi</name>
    <dbReference type="NCBI Taxonomy" id="1688639"/>
    <lineage>
        <taxon>Bacteria</taxon>
        <taxon>Pseudomonadati</taxon>
        <taxon>Pseudomonadota</taxon>
        <taxon>Betaproteobacteria</taxon>
        <taxon>Burkholderiales</taxon>
        <taxon>Oxalobacteraceae</taxon>
        <taxon>Noviherbaspirillum</taxon>
    </lineage>
</organism>
<comment type="subcellular location">
    <subcellularLocation>
        <location evidence="5">Cytoplasm</location>
    </subcellularLocation>
</comment>
<dbReference type="HAMAP" id="MF_02210">
    <property type="entry name" value="RimI"/>
    <property type="match status" value="1"/>
</dbReference>
<proteinExistence type="inferred from homology"/>
<dbReference type="AlphaFoldDB" id="A0A239G1F9"/>
<dbReference type="NCBIfam" id="TIGR01575">
    <property type="entry name" value="rimI"/>
    <property type="match status" value="1"/>
</dbReference>
<dbReference type="Gene3D" id="3.40.630.30">
    <property type="match status" value="1"/>
</dbReference>
<dbReference type="InterPro" id="IPR016181">
    <property type="entry name" value="Acyl_CoA_acyltransferase"/>
</dbReference>
<keyword evidence="3 5" id="KW-0808">Transferase</keyword>
<sequence length="161" mass="18343">MSAAPQSEFRPDDVYIFDRMQVDDIDEVMRIELAAYPHPWTKGNFLDSLYSGYEAWVLRHGTTRLAGYFLVMLAVDEVHLLNITVRPELQGRGLGKLQLDRVAALARERGMGSVLLEVRPSNLRALAVYERYGFSRIGLRKGYYPAAGNRREDAIVMRLPL</sequence>
<dbReference type="EMBL" id="FZOT01000004">
    <property type="protein sequence ID" value="SNS62372.1"/>
    <property type="molecule type" value="Genomic_DNA"/>
</dbReference>
<dbReference type="InterPro" id="IPR006464">
    <property type="entry name" value="AcTrfase_RimI/Ard1"/>
</dbReference>
<dbReference type="InterPro" id="IPR043690">
    <property type="entry name" value="RimI"/>
</dbReference>
<evidence type="ECO:0000256" key="4">
    <source>
        <dbReference type="ARBA" id="ARBA00023315"/>
    </source>
</evidence>
<dbReference type="PROSITE" id="PS51186">
    <property type="entry name" value="GNAT"/>
    <property type="match status" value="1"/>
</dbReference>
<evidence type="ECO:0000256" key="3">
    <source>
        <dbReference type="ARBA" id="ARBA00022679"/>
    </source>
</evidence>
<reference evidence="7 8" key="1">
    <citation type="submission" date="2017-06" db="EMBL/GenBank/DDBJ databases">
        <authorList>
            <person name="Kim H.J."/>
            <person name="Triplett B.A."/>
        </authorList>
    </citation>
    <scope>NUCLEOTIDE SEQUENCE [LARGE SCALE GENOMIC DNA]</scope>
    <source>
        <strain evidence="7 8">U15</strain>
    </source>
</reference>
<evidence type="ECO:0000256" key="1">
    <source>
        <dbReference type="ARBA" id="ARBA00005395"/>
    </source>
</evidence>
<dbReference type="EC" id="2.3.1.266" evidence="5"/>
<dbReference type="InterPro" id="IPR000182">
    <property type="entry name" value="GNAT_dom"/>
</dbReference>
<keyword evidence="2 5" id="KW-0963">Cytoplasm</keyword>
<name>A0A239G1F9_9BURK</name>
<comment type="catalytic activity">
    <reaction evidence="5">
        <text>N-terminal L-alanyl-[ribosomal protein bS18] + acetyl-CoA = N-terminal N(alpha)-acetyl-L-alanyl-[ribosomal protein bS18] + CoA + H(+)</text>
        <dbReference type="Rhea" id="RHEA:43756"/>
        <dbReference type="Rhea" id="RHEA-COMP:10676"/>
        <dbReference type="Rhea" id="RHEA-COMP:10677"/>
        <dbReference type="ChEBI" id="CHEBI:15378"/>
        <dbReference type="ChEBI" id="CHEBI:57287"/>
        <dbReference type="ChEBI" id="CHEBI:57288"/>
        <dbReference type="ChEBI" id="CHEBI:64718"/>
        <dbReference type="ChEBI" id="CHEBI:83683"/>
        <dbReference type="EC" id="2.3.1.266"/>
    </reaction>
</comment>
<evidence type="ECO:0000259" key="6">
    <source>
        <dbReference type="PROSITE" id="PS51186"/>
    </source>
</evidence>
<keyword evidence="8" id="KW-1185">Reference proteome</keyword>
<dbReference type="Pfam" id="PF00583">
    <property type="entry name" value="Acetyltransf_1"/>
    <property type="match status" value="1"/>
</dbReference>
<gene>
    <name evidence="5" type="primary">rimI</name>
    <name evidence="7" type="ORF">SAMN06265795_104177</name>
</gene>
<evidence type="ECO:0000313" key="8">
    <source>
        <dbReference type="Proteomes" id="UP000198284"/>
    </source>
</evidence>
<evidence type="ECO:0000313" key="7">
    <source>
        <dbReference type="EMBL" id="SNS62372.1"/>
    </source>
</evidence>
<protein>
    <recommendedName>
        <fullName evidence="5">[Ribosomal protein bS18]-alanine N-acetyltransferase</fullName>
        <ecNumber evidence="5">2.3.1.266</ecNumber>
    </recommendedName>
</protein>
<evidence type="ECO:0000256" key="5">
    <source>
        <dbReference type="HAMAP-Rule" id="MF_02210"/>
    </source>
</evidence>
<dbReference type="GO" id="GO:0005737">
    <property type="term" value="C:cytoplasm"/>
    <property type="evidence" value="ECO:0007669"/>
    <property type="project" value="UniProtKB-SubCell"/>
</dbReference>
<comment type="caution">
    <text evidence="5">Lacks conserved residue(s) required for the propagation of feature annotation.</text>
</comment>
<feature type="active site" description="Proton donor" evidence="5">
    <location>
        <position position="129"/>
    </location>
</feature>
<comment type="function">
    <text evidence="5">Acetylates the N-terminal alanine of ribosomal protein bS18.</text>
</comment>
<dbReference type="InterPro" id="IPR050680">
    <property type="entry name" value="YpeA/RimI_acetyltransf"/>
</dbReference>
<dbReference type="Proteomes" id="UP000198284">
    <property type="component" value="Unassembled WGS sequence"/>
</dbReference>
<keyword evidence="4 5" id="KW-0012">Acyltransferase</keyword>
<feature type="active site" description="Proton acceptor" evidence="5">
    <location>
        <position position="117"/>
    </location>
</feature>
<dbReference type="GO" id="GO:0008999">
    <property type="term" value="F:protein-N-terminal-alanine acetyltransferase activity"/>
    <property type="evidence" value="ECO:0007669"/>
    <property type="project" value="UniProtKB-UniRule"/>
</dbReference>
<feature type="binding site" evidence="5">
    <location>
        <position position="122"/>
    </location>
    <ligand>
        <name>acetyl-CoA</name>
        <dbReference type="ChEBI" id="CHEBI:57288"/>
    </ligand>
</feature>
<comment type="similarity">
    <text evidence="1 5">Belongs to the acetyltransferase family. RimI subfamily.</text>
</comment>